<dbReference type="EMBL" id="LAZR01049786">
    <property type="protein sequence ID" value="KKK88827.1"/>
    <property type="molecule type" value="Genomic_DNA"/>
</dbReference>
<accession>A0A0F8Z4X3</accession>
<feature type="non-terminal residue" evidence="1">
    <location>
        <position position="1"/>
    </location>
</feature>
<dbReference type="AlphaFoldDB" id="A0A0F8Z4X3"/>
<gene>
    <name evidence="1" type="ORF">LCGC14_2739260</name>
</gene>
<protein>
    <submittedName>
        <fullName evidence="1">Uncharacterized protein</fullName>
    </submittedName>
</protein>
<reference evidence="1" key="1">
    <citation type="journal article" date="2015" name="Nature">
        <title>Complex archaea that bridge the gap between prokaryotes and eukaryotes.</title>
        <authorList>
            <person name="Spang A."/>
            <person name="Saw J.H."/>
            <person name="Jorgensen S.L."/>
            <person name="Zaremba-Niedzwiedzka K."/>
            <person name="Martijn J."/>
            <person name="Lind A.E."/>
            <person name="van Eijk R."/>
            <person name="Schleper C."/>
            <person name="Guy L."/>
            <person name="Ettema T.J."/>
        </authorList>
    </citation>
    <scope>NUCLEOTIDE SEQUENCE</scope>
</reference>
<proteinExistence type="predicted"/>
<sequence length="272" mass="28435">NNIDVLMADGTNFEDALAAHIPTAYAVGYGTAAGIGPSPLIWADCPILDMMLDPTVGYYYFDDFMGSIVDPGAIASNGGWTVQRATAGTIGSVIGVGGELHLVAAATADYGINAQLLNCCVKPTAGKTIWFEARVQISDIDNQIFVGLASTQTAIIAAGVLDESSMSAIGFFTDEPSATTKYGTIVSKAGTQDTTEDIAVGLAATTWCKLGIKVTGVTKVEFFYDGLLVETGEITANIPDATELALSLVCQNEDGSSTNTLKVDWVRVAQLR</sequence>
<name>A0A0F8Z4X3_9ZZZZ</name>
<organism evidence="1">
    <name type="scientific">marine sediment metagenome</name>
    <dbReference type="NCBI Taxonomy" id="412755"/>
    <lineage>
        <taxon>unclassified sequences</taxon>
        <taxon>metagenomes</taxon>
        <taxon>ecological metagenomes</taxon>
    </lineage>
</organism>
<comment type="caution">
    <text evidence="1">The sequence shown here is derived from an EMBL/GenBank/DDBJ whole genome shotgun (WGS) entry which is preliminary data.</text>
</comment>
<evidence type="ECO:0000313" key="1">
    <source>
        <dbReference type="EMBL" id="KKK88827.1"/>
    </source>
</evidence>